<evidence type="ECO:0000256" key="3">
    <source>
        <dbReference type="ARBA" id="ARBA00023027"/>
    </source>
</evidence>
<dbReference type="RefSeq" id="WP_089826739.1">
    <property type="nucleotide sequence ID" value="NZ_FODV01000013.1"/>
</dbReference>
<keyword evidence="2" id="KW-0560">Oxidoreductase</keyword>
<feature type="domain" description="Ketoreductase" evidence="4">
    <location>
        <begin position="7"/>
        <end position="194"/>
    </location>
</feature>
<evidence type="ECO:0000313" key="5">
    <source>
        <dbReference type="EMBL" id="SEP09128.1"/>
    </source>
</evidence>
<keyword evidence="6" id="KW-1185">Reference proteome</keyword>
<organism evidence="5 6">
    <name type="scientific">Halogranum amylolyticum</name>
    <dbReference type="NCBI Taxonomy" id="660520"/>
    <lineage>
        <taxon>Archaea</taxon>
        <taxon>Methanobacteriati</taxon>
        <taxon>Methanobacteriota</taxon>
        <taxon>Stenosarchaea group</taxon>
        <taxon>Halobacteria</taxon>
        <taxon>Halobacteriales</taxon>
        <taxon>Haloferacaceae</taxon>
    </lineage>
</organism>
<accession>A0A1H8V2W9</accession>
<dbReference type="PROSITE" id="PS00061">
    <property type="entry name" value="ADH_SHORT"/>
    <property type="match status" value="1"/>
</dbReference>
<evidence type="ECO:0000256" key="1">
    <source>
        <dbReference type="ARBA" id="ARBA00006484"/>
    </source>
</evidence>
<gene>
    <name evidence="5" type="ORF">SAMN04487948_113123</name>
</gene>
<dbReference type="NCBIfam" id="NF009466">
    <property type="entry name" value="PRK12826.1-2"/>
    <property type="match status" value="1"/>
</dbReference>
<evidence type="ECO:0000259" key="4">
    <source>
        <dbReference type="SMART" id="SM00822"/>
    </source>
</evidence>
<comment type="similarity">
    <text evidence="1">Belongs to the short-chain dehydrogenases/reductases (SDR) family.</text>
</comment>
<dbReference type="PANTHER" id="PTHR24321:SF8">
    <property type="entry name" value="ESTRADIOL 17-BETA-DEHYDROGENASE 8-RELATED"/>
    <property type="match status" value="1"/>
</dbReference>
<sequence length="257" mass="26598">MSLLEDRTAVITGAASGNGRAIAELFAEHGASVVVADIREEPREGGEPTHTYIESQGGEATFVECDVTDYDDCVAAVEAAEQFGGVDVMVNNAGIVGPQAPLVELDMDEYRTLMRVNLDGVFHGSKAAALAMVERGDGGSIVNMSSVAGMAGYGGITAYSASKGGVRLFSYALASELGPDGIRVNVVHPGVIETAMTTEDSPIVGTEEGEQLKSTLPLRRFGTPEDVAGVCLFLASDLSSYVTAESIVVDGGDLNSA</sequence>
<dbReference type="InterPro" id="IPR036291">
    <property type="entry name" value="NAD(P)-bd_dom_sf"/>
</dbReference>
<dbReference type="SMART" id="SM00822">
    <property type="entry name" value="PKS_KR"/>
    <property type="match status" value="1"/>
</dbReference>
<dbReference type="AlphaFoldDB" id="A0A1H8V2W9"/>
<dbReference type="InterPro" id="IPR002347">
    <property type="entry name" value="SDR_fam"/>
</dbReference>
<evidence type="ECO:0000256" key="2">
    <source>
        <dbReference type="ARBA" id="ARBA00023002"/>
    </source>
</evidence>
<dbReference type="Proteomes" id="UP000199126">
    <property type="component" value="Unassembled WGS sequence"/>
</dbReference>
<keyword evidence="3" id="KW-0520">NAD</keyword>
<dbReference type="NCBIfam" id="NF005559">
    <property type="entry name" value="PRK07231.1"/>
    <property type="match status" value="1"/>
</dbReference>
<protein>
    <submittedName>
        <fullName evidence="5">NAD(P)-dependent dehydrogenase, short-chain alcohol dehydrogenase family</fullName>
    </submittedName>
</protein>
<dbReference type="EMBL" id="FODV01000013">
    <property type="protein sequence ID" value="SEP09128.1"/>
    <property type="molecule type" value="Genomic_DNA"/>
</dbReference>
<reference evidence="6" key="1">
    <citation type="submission" date="2016-10" db="EMBL/GenBank/DDBJ databases">
        <authorList>
            <person name="Varghese N."/>
            <person name="Submissions S."/>
        </authorList>
    </citation>
    <scope>NUCLEOTIDE SEQUENCE [LARGE SCALE GENOMIC DNA]</scope>
    <source>
        <strain evidence="6">CGMCC 1.10121</strain>
    </source>
</reference>
<dbReference type="FunFam" id="3.40.50.720:FF:000084">
    <property type="entry name" value="Short-chain dehydrogenase reductase"/>
    <property type="match status" value="1"/>
</dbReference>
<dbReference type="CDD" id="cd05233">
    <property type="entry name" value="SDR_c"/>
    <property type="match status" value="1"/>
</dbReference>
<dbReference type="InterPro" id="IPR020904">
    <property type="entry name" value="Sc_DH/Rdtase_CS"/>
</dbReference>
<dbReference type="InterPro" id="IPR057326">
    <property type="entry name" value="KR_dom"/>
</dbReference>
<evidence type="ECO:0000313" key="6">
    <source>
        <dbReference type="Proteomes" id="UP000199126"/>
    </source>
</evidence>
<dbReference type="PRINTS" id="PR00081">
    <property type="entry name" value="GDHRDH"/>
</dbReference>
<dbReference type="OrthoDB" id="281764at2157"/>
<dbReference type="Pfam" id="PF13561">
    <property type="entry name" value="adh_short_C2"/>
    <property type="match status" value="1"/>
</dbReference>
<dbReference type="PRINTS" id="PR00080">
    <property type="entry name" value="SDRFAMILY"/>
</dbReference>
<dbReference type="PANTHER" id="PTHR24321">
    <property type="entry name" value="DEHYDROGENASES, SHORT CHAIN"/>
    <property type="match status" value="1"/>
</dbReference>
<proteinExistence type="inferred from homology"/>
<name>A0A1H8V2W9_9EURY</name>
<dbReference type="SUPFAM" id="SSF51735">
    <property type="entry name" value="NAD(P)-binding Rossmann-fold domains"/>
    <property type="match status" value="1"/>
</dbReference>
<dbReference type="GO" id="GO:0016491">
    <property type="term" value="F:oxidoreductase activity"/>
    <property type="evidence" value="ECO:0007669"/>
    <property type="project" value="UniProtKB-KW"/>
</dbReference>
<dbReference type="Gene3D" id="3.40.50.720">
    <property type="entry name" value="NAD(P)-binding Rossmann-like Domain"/>
    <property type="match status" value="1"/>
</dbReference>